<proteinExistence type="predicted"/>
<keyword evidence="7" id="KW-1185">Reference proteome</keyword>
<evidence type="ECO:0000313" key="6">
    <source>
        <dbReference type="EMBL" id="CAF1070359.1"/>
    </source>
</evidence>
<protein>
    <recommendedName>
        <fullName evidence="5">FLYWCH-type domain-containing protein</fullName>
    </recommendedName>
</protein>
<evidence type="ECO:0000256" key="2">
    <source>
        <dbReference type="ARBA" id="ARBA00022771"/>
    </source>
</evidence>
<evidence type="ECO:0000313" key="7">
    <source>
        <dbReference type="Proteomes" id="UP000663879"/>
    </source>
</evidence>
<name>A0A814LUP5_9BILA</name>
<reference evidence="6" key="1">
    <citation type="submission" date="2021-02" db="EMBL/GenBank/DDBJ databases">
        <authorList>
            <person name="Nowell W R."/>
        </authorList>
    </citation>
    <scope>NUCLEOTIDE SEQUENCE</scope>
    <source>
        <strain evidence="6">Ploen Becks lab</strain>
    </source>
</reference>
<evidence type="ECO:0000259" key="5">
    <source>
        <dbReference type="Pfam" id="PF04500"/>
    </source>
</evidence>
<dbReference type="Pfam" id="PF04500">
    <property type="entry name" value="FLYWCH"/>
    <property type="match status" value="1"/>
</dbReference>
<accession>A0A814LUP5</accession>
<organism evidence="6 7">
    <name type="scientific">Brachionus calyciflorus</name>
    <dbReference type="NCBI Taxonomy" id="104777"/>
    <lineage>
        <taxon>Eukaryota</taxon>
        <taxon>Metazoa</taxon>
        <taxon>Spiralia</taxon>
        <taxon>Gnathifera</taxon>
        <taxon>Rotifera</taxon>
        <taxon>Eurotatoria</taxon>
        <taxon>Monogononta</taxon>
        <taxon>Pseudotrocha</taxon>
        <taxon>Ploima</taxon>
        <taxon>Brachionidae</taxon>
        <taxon>Brachionus</taxon>
    </lineage>
</organism>
<evidence type="ECO:0000256" key="1">
    <source>
        <dbReference type="ARBA" id="ARBA00022723"/>
    </source>
</evidence>
<keyword evidence="2" id="KW-0863">Zinc-finger</keyword>
<dbReference type="GO" id="GO:0008270">
    <property type="term" value="F:zinc ion binding"/>
    <property type="evidence" value="ECO:0007669"/>
    <property type="project" value="UniProtKB-KW"/>
</dbReference>
<feature type="domain" description="FLYWCH-type" evidence="5">
    <location>
        <begin position="56"/>
        <end position="112"/>
    </location>
</feature>
<gene>
    <name evidence="6" type="ORF">OXX778_LOCUS19695</name>
</gene>
<feature type="region of interest" description="Disordered" evidence="4">
    <location>
        <begin position="1"/>
        <end position="26"/>
    </location>
</feature>
<evidence type="ECO:0000256" key="3">
    <source>
        <dbReference type="ARBA" id="ARBA00022833"/>
    </source>
</evidence>
<comment type="caution">
    <text evidence="6">The sequence shown here is derived from an EMBL/GenBank/DDBJ whole genome shotgun (WGS) entry which is preliminary data.</text>
</comment>
<feature type="compositionally biased region" description="Low complexity" evidence="4">
    <location>
        <begin position="8"/>
        <end position="23"/>
    </location>
</feature>
<dbReference type="Proteomes" id="UP000663879">
    <property type="component" value="Unassembled WGS sequence"/>
</dbReference>
<keyword evidence="1" id="KW-0479">Metal-binding</keyword>
<dbReference type="OrthoDB" id="167578at2759"/>
<feature type="non-terminal residue" evidence="6">
    <location>
        <position position="181"/>
    </location>
</feature>
<dbReference type="AlphaFoldDB" id="A0A814LUP5"/>
<sequence>MNFEYDSDFSGQSSTTSYSTDDSANNVIEPDDNFDLLENDEDLDYDLVFTIPYEKTKTKRGRDAIKIEDQVFVFKKFNKNNTIYWRCQHNNCPSSVTTWNELGCLNAIEHSHDKLNDSERKCALVEEAIIKRAIEEDTPIPKIYADEINNIVSERLDHEQVAAFLNLKQNQILQRAYRARE</sequence>
<dbReference type="InterPro" id="IPR007588">
    <property type="entry name" value="Znf_FLYWCH"/>
</dbReference>
<dbReference type="EMBL" id="CAJNOC010006103">
    <property type="protein sequence ID" value="CAF1070359.1"/>
    <property type="molecule type" value="Genomic_DNA"/>
</dbReference>
<dbReference type="Gene3D" id="2.20.25.240">
    <property type="match status" value="1"/>
</dbReference>
<keyword evidence="3" id="KW-0862">Zinc</keyword>
<evidence type="ECO:0000256" key="4">
    <source>
        <dbReference type="SAM" id="MobiDB-lite"/>
    </source>
</evidence>